<keyword evidence="1" id="KW-0732">Signal</keyword>
<sequence length="227" mass="25662">MKRFGILSLLLCVLAFANATDNDVSSAEENLKDLAKAFHEKMNTTVLLDMITLGENIHKECPDIENKFENTMDRIAECVEAIDIGSDTFCSLIRKNFVKCMKPGKELVIGCLPQESKDVPEMVEKMMMAMIDTACSSTVEEMLEIFNPCKFNKDYSLAYPPCKDFITILEENKNKAPTKTMICQNMPKMRMCVRAVLDDSCPNQITKTVHKKMYEAVEKAVKEDCNA</sequence>
<dbReference type="Proteomes" id="UP001153636">
    <property type="component" value="Chromosome 11"/>
</dbReference>
<accession>A0A9P0CHA6</accession>
<feature type="signal peptide" evidence="1">
    <location>
        <begin position="1"/>
        <end position="19"/>
    </location>
</feature>
<protein>
    <submittedName>
        <fullName evidence="2">Uncharacterized protein</fullName>
    </submittedName>
</protein>
<evidence type="ECO:0000313" key="2">
    <source>
        <dbReference type="EMBL" id="CAH1101386.1"/>
    </source>
</evidence>
<dbReference type="EMBL" id="OV651823">
    <property type="protein sequence ID" value="CAH1101386.1"/>
    <property type="molecule type" value="Genomic_DNA"/>
</dbReference>
<reference evidence="2" key="1">
    <citation type="submission" date="2022-01" db="EMBL/GenBank/DDBJ databases">
        <authorList>
            <person name="King R."/>
        </authorList>
    </citation>
    <scope>NUCLEOTIDE SEQUENCE</scope>
</reference>
<dbReference type="AlphaFoldDB" id="A0A9P0CHA6"/>
<evidence type="ECO:0000256" key="1">
    <source>
        <dbReference type="SAM" id="SignalP"/>
    </source>
</evidence>
<gene>
    <name evidence="2" type="ORF">PSYICH_LOCUS2493</name>
</gene>
<dbReference type="OrthoDB" id="6760427at2759"/>
<proteinExistence type="predicted"/>
<keyword evidence="3" id="KW-1185">Reference proteome</keyword>
<organism evidence="2 3">
    <name type="scientific">Psylliodes chrysocephalus</name>
    <dbReference type="NCBI Taxonomy" id="3402493"/>
    <lineage>
        <taxon>Eukaryota</taxon>
        <taxon>Metazoa</taxon>
        <taxon>Ecdysozoa</taxon>
        <taxon>Arthropoda</taxon>
        <taxon>Hexapoda</taxon>
        <taxon>Insecta</taxon>
        <taxon>Pterygota</taxon>
        <taxon>Neoptera</taxon>
        <taxon>Endopterygota</taxon>
        <taxon>Coleoptera</taxon>
        <taxon>Polyphaga</taxon>
        <taxon>Cucujiformia</taxon>
        <taxon>Chrysomeloidea</taxon>
        <taxon>Chrysomelidae</taxon>
        <taxon>Galerucinae</taxon>
        <taxon>Alticini</taxon>
        <taxon>Psylliodes</taxon>
    </lineage>
</organism>
<evidence type="ECO:0000313" key="3">
    <source>
        <dbReference type="Proteomes" id="UP001153636"/>
    </source>
</evidence>
<name>A0A9P0CHA6_9CUCU</name>
<feature type="chain" id="PRO_5040153002" evidence="1">
    <location>
        <begin position="20"/>
        <end position="227"/>
    </location>
</feature>